<dbReference type="PIRSF" id="PIRSF000137">
    <property type="entry name" value="Alcohol_oxidase"/>
    <property type="match status" value="1"/>
</dbReference>
<keyword evidence="5" id="KW-0732">Signal</keyword>
<gene>
    <name evidence="8" type="ORF">MBM_07050</name>
</gene>
<dbReference type="InterPro" id="IPR007867">
    <property type="entry name" value="GMC_OxRtase_C"/>
</dbReference>
<comment type="similarity">
    <text evidence="1 4">Belongs to the GMC oxidoreductase family.</text>
</comment>
<evidence type="ECO:0000256" key="2">
    <source>
        <dbReference type="PIRSR" id="PIRSR000137-1"/>
    </source>
</evidence>
<dbReference type="InterPro" id="IPR012132">
    <property type="entry name" value="GMC_OxRdtase"/>
</dbReference>
<dbReference type="PANTHER" id="PTHR11552:SF115">
    <property type="entry name" value="DEHYDROGENASE XPTC-RELATED"/>
    <property type="match status" value="1"/>
</dbReference>
<dbReference type="PANTHER" id="PTHR11552">
    <property type="entry name" value="GLUCOSE-METHANOL-CHOLINE GMC OXIDOREDUCTASE"/>
    <property type="match status" value="1"/>
</dbReference>
<feature type="chain" id="PRO_5003853453" evidence="5">
    <location>
        <begin position="21"/>
        <end position="633"/>
    </location>
</feature>
<feature type="binding site" evidence="3">
    <location>
        <position position="126"/>
    </location>
    <ligand>
        <name>FAD</name>
        <dbReference type="ChEBI" id="CHEBI:57692"/>
    </ligand>
</feature>
<accession>K1XQG2</accession>
<dbReference type="InterPro" id="IPR036188">
    <property type="entry name" value="FAD/NAD-bd_sf"/>
</dbReference>
<dbReference type="AlphaFoldDB" id="K1XQG2"/>
<comment type="cofactor">
    <cofactor evidence="3">
        <name>FAD</name>
        <dbReference type="ChEBI" id="CHEBI:57692"/>
    </cofactor>
</comment>
<evidence type="ECO:0000256" key="3">
    <source>
        <dbReference type="PIRSR" id="PIRSR000137-2"/>
    </source>
</evidence>
<dbReference type="Gene3D" id="3.30.560.10">
    <property type="entry name" value="Glucose Oxidase, domain 3"/>
    <property type="match status" value="1"/>
</dbReference>
<keyword evidence="9" id="KW-1185">Reference proteome</keyword>
<dbReference type="Proteomes" id="UP000006753">
    <property type="component" value="Unassembled WGS sequence"/>
</dbReference>
<name>K1XQG2_MARBU</name>
<feature type="signal peptide" evidence="5">
    <location>
        <begin position="1"/>
        <end position="20"/>
    </location>
</feature>
<dbReference type="GO" id="GO:0016614">
    <property type="term" value="F:oxidoreductase activity, acting on CH-OH group of donors"/>
    <property type="evidence" value="ECO:0007669"/>
    <property type="project" value="InterPro"/>
</dbReference>
<dbReference type="SUPFAM" id="SSF51905">
    <property type="entry name" value="FAD/NAD(P)-binding domain"/>
    <property type="match status" value="1"/>
</dbReference>
<dbReference type="EMBL" id="JH921444">
    <property type="protein sequence ID" value="EKD14839.1"/>
    <property type="molecule type" value="Genomic_DNA"/>
</dbReference>
<dbReference type="OMA" id="ENEDWIT"/>
<dbReference type="GO" id="GO:0050660">
    <property type="term" value="F:flavin adenine dinucleotide binding"/>
    <property type="evidence" value="ECO:0007669"/>
    <property type="project" value="InterPro"/>
</dbReference>
<sequence>MWSGKRLACSLLALLGRAHAREAFPGRILDRATEILPKYDYVVAGGGLAGLVVASRLAEDPGMTVLVIEAGGFAENEDWITIPLVSSGNVPSVGNGPRGSKYDWNMTGVPQPELGNRSIKAPAGKVIGGGTILNGMVFNRGSKSEYDRWELLGNPGWNFENLLSYFKKSEKSTPPSLKLDLEGWAVGYNPAYHGRHGQVQSSFAPFVWPSTKNFINAMRELAVTVIYDAMGGDAAGAYWFTQSVDPETETRSTAQEFVTPSRPNLHLLIRNRVTRVILDSGRAKGVEFSTGKDAVKNTVQASREVILSAGALHTPQILLLSGIGEAAHLSKIGIQVAVDLPGVGSNYQDHLLLFTGQTGRSPLTLDGILLTLLGTVDIAPSIGNFSNLTWASEQRAIYDSTRGGPFATIGANFLAFLPVESFSNVTSMSLAAAAQPSTHHLSSETPPEVRAGYEAQYALLSKGLSSSSVAYMEFIFDDIAILPALQQPFSRGTVSINSTSPFDDPVIDARYLSNPLDLALMVEAVKYARTIRDTDAMQAINAVETYPGAQVTTSEQIEAFVRAGIDTEHHHAGSASMLPRELGGVVDPELRVYGVQGLRVVDASIIPMLPAAHLQATVYGVAEKAAYLIRKRH</sequence>
<dbReference type="PROSITE" id="PS00623">
    <property type="entry name" value="GMC_OXRED_1"/>
    <property type="match status" value="1"/>
</dbReference>
<reference evidence="8 9" key="1">
    <citation type="journal article" date="2012" name="BMC Genomics">
        <title>Sequencing the genome of Marssonina brunnea reveals fungus-poplar co-evolution.</title>
        <authorList>
            <person name="Zhu S."/>
            <person name="Cao Y.-Z."/>
            <person name="Jiang C."/>
            <person name="Tan B.-Y."/>
            <person name="Wang Z."/>
            <person name="Feng S."/>
            <person name="Zhang L."/>
            <person name="Su X.-H."/>
            <person name="Brejova B."/>
            <person name="Vinar T."/>
            <person name="Xu M."/>
            <person name="Wang M.-X."/>
            <person name="Zhang S.-G."/>
            <person name="Huang M.-R."/>
            <person name="Wu R."/>
            <person name="Zhou Y."/>
        </authorList>
    </citation>
    <scope>NUCLEOTIDE SEQUENCE [LARGE SCALE GENOMIC DNA]</scope>
    <source>
        <strain evidence="8 9">MB_m1</strain>
    </source>
</reference>
<keyword evidence="4" id="KW-0285">Flavoprotein</keyword>
<dbReference type="SUPFAM" id="SSF54373">
    <property type="entry name" value="FAD-linked reductases, C-terminal domain"/>
    <property type="match status" value="1"/>
</dbReference>
<evidence type="ECO:0000313" key="8">
    <source>
        <dbReference type="EMBL" id="EKD14839.1"/>
    </source>
</evidence>
<dbReference type="Gene3D" id="3.50.50.60">
    <property type="entry name" value="FAD/NAD(P)-binding domain"/>
    <property type="match status" value="1"/>
</dbReference>
<keyword evidence="3 4" id="KW-0274">FAD</keyword>
<evidence type="ECO:0000256" key="5">
    <source>
        <dbReference type="SAM" id="SignalP"/>
    </source>
</evidence>
<dbReference type="InterPro" id="IPR000172">
    <property type="entry name" value="GMC_OxRdtase_N"/>
</dbReference>
<evidence type="ECO:0000256" key="4">
    <source>
        <dbReference type="RuleBase" id="RU003968"/>
    </source>
</evidence>
<organism evidence="8 9">
    <name type="scientific">Marssonina brunnea f. sp. multigermtubi (strain MB_m1)</name>
    <name type="common">Marssonina leaf spot fungus</name>
    <dbReference type="NCBI Taxonomy" id="1072389"/>
    <lineage>
        <taxon>Eukaryota</taxon>
        <taxon>Fungi</taxon>
        <taxon>Dikarya</taxon>
        <taxon>Ascomycota</taxon>
        <taxon>Pezizomycotina</taxon>
        <taxon>Leotiomycetes</taxon>
        <taxon>Helotiales</taxon>
        <taxon>Drepanopezizaceae</taxon>
        <taxon>Drepanopeziza</taxon>
    </lineage>
</organism>
<feature type="domain" description="Glucose-methanol-choline oxidoreductase N-terminal" evidence="7">
    <location>
        <begin position="310"/>
        <end position="324"/>
    </location>
</feature>
<dbReference type="Pfam" id="PF05199">
    <property type="entry name" value="GMC_oxred_C"/>
    <property type="match status" value="1"/>
</dbReference>
<evidence type="ECO:0000256" key="1">
    <source>
        <dbReference type="ARBA" id="ARBA00010790"/>
    </source>
</evidence>
<feature type="active site" description="Proton acceptor" evidence="2">
    <location>
        <position position="613"/>
    </location>
</feature>
<feature type="binding site" evidence="3">
    <location>
        <begin position="134"/>
        <end position="137"/>
    </location>
    <ligand>
        <name>FAD</name>
        <dbReference type="ChEBI" id="CHEBI:57692"/>
    </ligand>
</feature>
<feature type="domain" description="Glucose-methanol-choline oxidoreductase N-terminal" evidence="6">
    <location>
        <begin position="124"/>
        <end position="147"/>
    </location>
</feature>
<dbReference type="Pfam" id="PF00732">
    <property type="entry name" value="GMC_oxred_N"/>
    <property type="match status" value="1"/>
</dbReference>
<feature type="binding site" evidence="3">
    <location>
        <position position="273"/>
    </location>
    <ligand>
        <name>FAD</name>
        <dbReference type="ChEBI" id="CHEBI:57692"/>
    </ligand>
</feature>
<dbReference type="eggNOG" id="KOG1238">
    <property type="taxonomic scope" value="Eukaryota"/>
</dbReference>
<proteinExistence type="inferred from homology"/>
<dbReference type="GO" id="GO:0044550">
    <property type="term" value="P:secondary metabolite biosynthetic process"/>
    <property type="evidence" value="ECO:0007669"/>
    <property type="project" value="TreeGrafter"/>
</dbReference>
<dbReference type="PROSITE" id="PS00624">
    <property type="entry name" value="GMC_OXRED_2"/>
    <property type="match status" value="1"/>
</dbReference>
<feature type="active site" description="Proton donor" evidence="2">
    <location>
        <position position="570"/>
    </location>
</feature>
<dbReference type="HOGENOM" id="CLU_002865_6_1_1"/>
<protein>
    <submittedName>
        <fullName evidence="8">GMC oxidoreductase</fullName>
    </submittedName>
</protein>
<dbReference type="OrthoDB" id="269227at2759"/>
<dbReference type="KEGG" id="mbe:MBM_07050"/>
<evidence type="ECO:0000259" key="6">
    <source>
        <dbReference type="PROSITE" id="PS00623"/>
    </source>
</evidence>
<evidence type="ECO:0000313" key="9">
    <source>
        <dbReference type="Proteomes" id="UP000006753"/>
    </source>
</evidence>
<evidence type="ECO:0000259" key="7">
    <source>
        <dbReference type="PROSITE" id="PS00624"/>
    </source>
</evidence>
<dbReference type="InParanoid" id="K1XQG2"/>